<keyword evidence="4" id="KW-0997">Cell inner membrane</keyword>
<dbReference type="FunFam" id="1.20.81.30:FF:000001">
    <property type="entry name" value="Type II secretion system protein F"/>
    <property type="match status" value="1"/>
</dbReference>
<evidence type="ECO:0000256" key="4">
    <source>
        <dbReference type="ARBA" id="ARBA00022519"/>
    </source>
</evidence>
<evidence type="ECO:0000313" key="10">
    <source>
        <dbReference type="EMBL" id="OGE76622.1"/>
    </source>
</evidence>
<evidence type="ECO:0000256" key="1">
    <source>
        <dbReference type="ARBA" id="ARBA00004429"/>
    </source>
</evidence>
<feature type="transmembrane region" description="Helical" evidence="8">
    <location>
        <begin position="212"/>
        <end position="238"/>
    </location>
</feature>
<feature type="transmembrane region" description="Helical" evidence="8">
    <location>
        <begin position="169"/>
        <end position="192"/>
    </location>
</feature>
<evidence type="ECO:0000256" key="2">
    <source>
        <dbReference type="ARBA" id="ARBA00005745"/>
    </source>
</evidence>
<dbReference type="EMBL" id="MFEG01000001">
    <property type="protein sequence ID" value="OGE76622.1"/>
    <property type="molecule type" value="Genomic_DNA"/>
</dbReference>
<comment type="similarity">
    <text evidence="2">Belongs to the GSP F family.</text>
</comment>
<dbReference type="Proteomes" id="UP000176547">
    <property type="component" value="Unassembled WGS sequence"/>
</dbReference>
<sequence length="403" mass="44886">MALYRYQAKTPEGETKAGTIEAASLELAVSSLQRRGLVIIALEPAEGRMSWWQQAAVSFERVKSRDIVVLSRQFATLFEAKVPVVQALRVLIDETSNQTLKKHLSEVLSDIQGGISVSSAMSKHPQAFSNFYVNMVRSGEESGKLEEIFGYLADYLERSYDLATKARNALIYPAFILSAFIVIITLMLVVVIPQLSSILSETGQEVPIYTRIVIGFSNFLREFGVFLIVLLAVGGIFLWRWTKTASGRLAVSRFLIELPFFGILYRKIYLSRLTDNLQTLLAGGVTVLRALEISADVVGNEIYAQIVRQSMEQVKGGLPISEAFSRYEDIPALVTQMIRIGEETGKLDFTLKTLARFYRNEVYNTVENLVSLIEPVMIIFLGLAVGFLVASVLIPIYNISTSI</sequence>
<dbReference type="InterPro" id="IPR042094">
    <property type="entry name" value="T2SS_GspF_sf"/>
</dbReference>
<evidence type="ECO:0000256" key="7">
    <source>
        <dbReference type="ARBA" id="ARBA00023136"/>
    </source>
</evidence>
<dbReference type="InterPro" id="IPR003004">
    <property type="entry name" value="GspF/PilC"/>
</dbReference>
<evidence type="ECO:0000259" key="9">
    <source>
        <dbReference type="Pfam" id="PF00482"/>
    </source>
</evidence>
<dbReference type="AlphaFoldDB" id="A0A1F5NGJ1"/>
<reference evidence="10 11" key="1">
    <citation type="journal article" date="2016" name="Nat. Commun.">
        <title>Thousands of microbial genomes shed light on interconnected biogeochemical processes in an aquifer system.</title>
        <authorList>
            <person name="Anantharaman K."/>
            <person name="Brown C.T."/>
            <person name="Hug L.A."/>
            <person name="Sharon I."/>
            <person name="Castelle C.J."/>
            <person name="Probst A.J."/>
            <person name="Thomas B.C."/>
            <person name="Singh A."/>
            <person name="Wilkins M.J."/>
            <person name="Karaoz U."/>
            <person name="Brodie E.L."/>
            <person name="Williams K.H."/>
            <person name="Hubbard S.S."/>
            <person name="Banfield J.F."/>
        </authorList>
    </citation>
    <scope>NUCLEOTIDE SEQUENCE [LARGE SCALE GENOMIC DNA]</scope>
</reference>
<dbReference type="InterPro" id="IPR018076">
    <property type="entry name" value="T2SS_GspF_dom"/>
</dbReference>
<keyword evidence="5 8" id="KW-0812">Transmembrane</keyword>
<comment type="subcellular location">
    <subcellularLocation>
        <location evidence="1">Cell inner membrane</location>
        <topology evidence="1">Multi-pass membrane protein</topology>
    </subcellularLocation>
</comment>
<feature type="domain" description="Type II secretion system protein GspF" evidence="9">
    <location>
        <begin position="274"/>
        <end position="395"/>
    </location>
</feature>
<keyword evidence="7 8" id="KW-0472">Membrane</keyword>
<protein>
    <recommendedName>
        <fullName evidence="9">Type II secretion system protein GspF domain-containing protein</fullName>
    </recommendedName>
</protein>
<organism evidence="10 11">
    <name type="scientific">Candidatus Doudnabacteria bacterium RIFCSPHIGHO2_01_52_17</name>
    <dbReference type="NCBI Taxonomy" id="1817820"/>
    <lineage>
        <taxon>Bacteria</taxon>
        <taxon>Candidatus Doudnaibacteriota</taxon>
    </lineage>
</organism>
<name>A0A1F5NGJ1_9BACT</name>
<evidence type="ECO:0000256" key="8">
    <source>
        <dbReference type="SAM" id="Phobius"/>
    </source>
</evidence>
<dbReference type="Pfam" id="PF00482">
    <property type="entry name" value="T2SSF"/>
    <property type="match status" value="2"/>
</dbReference>
<keyword evidence="6 8" id="KW-1133">Transmembrane helix</keyword>
<evidence type="ECO:0000256" key="5">
    <source>
        <dbReference type="ARBA" id="ARBA00022692"/>
    </source>
</evidence>
<dbReference type="PANTHER" id="PTHR30012:SF0">
    <property type="entry name" value="TYPE II SECRETION SYSTEM PROTEIN F-RELATED"/>
    <property type="match status" value="1"/>
</dbReference>
<proteinExistence type="inferred from homology"/>
<feature type="domain" description="Type II secretion system protein GspF" evidence="9">
    <location>
        <begin position="71"/>
        <end position="193"/>
    </location>
</feature>
<keyword evidence="3" id="KW-1003">Cell membrane</keyword>
<evidence type="ECO:0000256" key="3">
    <source>
        <dbReference type="ARBA" id="ARBA00022475"/>
    </source>
</evidence>
<gene>
    <name evidence="10" type="ORF">A3K06_00680</name>
</gene>
<dbReference type="Gene3D" id="1.20.81.30">
    <property type="entry name" value="Type II secretion system (T2SS), domain F"/>
    <property type="match status" value="2"/>
</dbReference>
<comment type="caution">
    <text evidence="10">The sequence shown here is derived from an EMBL/GenBank/DDBJ whole genome shotgun (WGS) entry which is preliminary data.</text>
</comment>
<evidence type="ECO:0000256" key="6">
    <source>
        <dbReference type="ARBA" id="ARBA00022989"/>
    </source>
</evidence>
<dbReference type="PANTHER" id="PTHR30012">
    <property type="entry name" value="GENERAL SECRETION PATHWAY PROTEIN"/>
    <property type="match status" value="1"/>
</dbReference>
<evidence type="ECO:0000313" key="11">
    <source>
        <dbReference type="Proteomes" id="UP000176547"/>
    </source>
</evidence>
<accession>A0A1F5NGJ1</accession>
<dbReference type="GO" id="GO:0005886">
    <property type="term" value="C:plasma membrane"/>
    <property type="evidence" value="ECO:0007669"/>
    <property type="project" value="UniProtKB-SubCell"/>
</dbReference>
<feature type="transmembrane region" description="Helical" evidence="8">
    <location>
        <begin position="376"/>
        <end position="397"/>
    </location>
</feature>
<dbReference type="PRINTS" id="PR00812">
    <property type="entry name" value="BCTERIALGSPF"/>
</dbReference>